<dbReference type="PANTHER" id="PTHR43335:SF11">
    <property type="entry name" value="ABC TRANSPORTER RELATED"/>
    <property type="match status" value="1"/>
</dbReference>
<evidence type="ECO:0000256" key="1">
    <source>
        <dbReference type="ARBA" id="ARBA00005417"/>
    </source>
</evidence>
<dbReference type="Proteomes" id="UP000546642">
    <property type="component" value="Unassembled WGS sequence"/>
</dbReference>
<reference evidence="7 8" key="1">
    <citation type="submission" date="2020-08" db="EMBL/GenBank/DDBJ databases">
        <title>Sequencing the genomes of 1000 actinobacteria strains.</title>
        <authorList>
            <person name="Klenk H.-P."/>
        </authorList>
    </citation>
    <scope>NUCLEOTIDE SEQUENCE [LARGE SCALE GENOMIC DNA]</scope>
    <source>
        <strain evidence="7 8">DSM 46659</strain>
    </source>
</reference>
<organism evidence="7 8">
    <name type="scientific">Nocardiopsis mwathae</name>
    <dbReference type="NCBI Taxonomy" id="1472723"/>
    <lineage>
        <taxon>Bacteria</taxon>
        <taxon>Bacillati</taxon>
        <taxon>Actinomycetota</taxon>
        <taxon>Actinomycetes</taxon>
        <taxon>Streptosporangiales</taxon>
        <taxon>Nocardiopsidaceae</taxon>
        <taxon>Nocardiopsis</taxon>
    </lineage>
</organism>
<sequence>MRRATGARVEADHLELHTRQGTVYTDITFTAHPGTITTFHADSGTGRTALLLTLAARMTPTSGTLTIDGHPHPKKARTIRHIAALAHTPGVNDLDNHLRVHEHLTERHYLRLRPANTTLTDTALTHAGLADLDTTRLISDLTANEKTRLGIALALIDEPRLLLIDNIDNGLSPTHRTHLWHTLTDLAHHGLTIITTTTDPTCTPTDTTLIPLTRPENEYVPPPLPRGRHRRLSLAGLLGRGEGKGEGRRNGSGTGDDEKKTKEKNA</sequence>
<dbReference type="SUPFAM" id="SSF52540">
    <property type="entry name" value="P-loop containing nucleoside triphosphate hydrolases"/>
    <property type="match status" value="1"/>
</dbReference>
<feature type="region of interest" description="Disordered" evidence="5">
    <location>
        <begin position="202"/>
        <end position="266"/>
    </location>
</feature>
<protein>
    <submittedName>
        <fullName evidence="7">ABC-type multidrug transport system ATPase subunit</fullName>
    </submittedName>
</protein>
<evidence type="ECO:0000313" key="8">
    <source>
        <dbReference type="Proteomes" id="UP000546642"/>
    </source>
</evidence>
<proteinExistence type="inferred from homology"/>
<evidence type="ECO:0000259" key="6">
    <source>
        <dbReference type="PROSITE" id="PS50893"/>
    </source>
</evidence>
<evidence type="ECO:0000256" key="2">
    <source>
        <dbReference type="ARBA" id="ARBA00022448"/>
    </source>
</evidence>
<dbReference type="GO" id="GO:0016887">
    <property type="term" value="F:ATP hydrolysis activity"/>
    <property type="evidence" value="ECO:0007669"/>
    <property type="project" value="InterPro"/>
</dbReference>
<dbReference type="SMART" id="SM00382">
    <property type="entry name" value="AAA"/>
    <property type="match status" value="1"/>
</dbReference>
<comment type="caution">
    <text evidence="7">The sequence shown here is derived from an EMBL/GenBank/DDBJ whole genome shotgun (WGS) entry which is preliminary data.</text>
</comment>
<evidence type="ECO:0000256" key="3">
    <source>
        <dbReference type="ARBA" id="ARBA00022741"/>
    </source>
</evidence>
<dbReference type="PROSITE" id="PS50893">
    <property type="entry name" value="ABC_TRANSPORTER_2"/>
    <property type="match status" value="1"/>
</dbReference>
<keyword evidence="2" id="KW-0813">Transport</keyword>
<dbReference type="InterPro" id="IPR027417">
    <property type="entry name" value="P-loop_NTPase"/>
</dbReference>
<keyword evidence="8" id="KW-1185">Reference proteome</keyword>
<gene>
    <name evidence="7" type="ORF">HNR23_000305</name>
</gene>
<dbReference type="EMBL" id="JACHDS010000001">
    <property type="protein sequence ID" value="MBB6170245.1"/>
    <property type="molecule type" value="Genomic_DNA"/>
</dbReference>
<feature type="domain" description="ABC transporter" evidence="6">
    <location>
        <begin position="9"/>
        <end position="261"/>
    </location>
</feature>
<dbReference type="InterPro" id="IPR003439">
    <property type="entry name" value="ABC_transporter-like_ATP-bd"/>
</dbReference>
<evidence type="ECO:0000256" key="5">
    <source>
        <dbReference type="SAM" id="MobiDB-lite"/>
    </source>
</evidence>
<name>A0A7W9YDM7_9ACTN</name>
<evidence type="ECO:0000256" key="4">
    <source>
        <dbReference type="ARBA" id="ARBA00022840"/>
    </source>
</evidence>
<dbReference type="AlphaFoldDB" id="A0A7W9YDM7"/>
<dbReference type="Gene3D" id="3.40.50.300">
    <property type="entry name" value="P-loop containing nucleotide triphosphate hydrolases"/>
    <property type="match status" value="1"/>
</dbReference>
<dbReference type="GO" id="GO:0005524">
    <property type="term" value="F:ATP binding"/>
    <property type="evidence" value="ECO:0007669"/>
    <property type="project" value="UniProtKB-KW"/>
</dbReference>
<evidence type="ECO:0000313" key="7">
    <source>
        <dbReference type="EMBL" id="MBB6170245.1"/>
    </source>
</evidence>
<keyword evidence="4" id="KW-0067">ATP-binding</keyword>
<feature type="compositionally biased region" description="Low complexity" evidence="5">
    <location>
        <begin position="202"/>
        <end position="213"/>
    </location>
</feature>
<dbReference type="RefSeq" id="WP_184072763.1">
    <property type="nucleotide sequence ID" value="NZ_JACHDS010000001.1"/>
</dbReference>
<dbReference type="PANTHER" id="PTHR43335">
    <property type="entry name" value="ABC TRANSPORTER, ATP-BINDING PROTEIN"/>
    <property type="match status" value="1"/>
</dbReference>
<dbReference type="InterPro" id="IPR003593">
    <property type="entry name" value="AAA+_ATPase"/>
</dbReference>
<dbReference type="Pfam" id="PF00005">
    <property type="entry name" value="ABC_tran"/>
    <property type="match status" value="1"/>
</dbReference>
<keyword evidence="3" id="KW-0547">Nucleotide-binding</keyword>
<accession>A0A7W9YDM7</accession>
<feature type="compositionally biased region" description="Basic and acidic residues" evidence="5">
    <location>
        <begin position="256"/>
        <end position="266"/>
    </location>
</feature>
<comment type="similarity">
    <text evidence="1">Belongs to the ABC transporter superfamily.</text>
</comment>